<proteinExistence type="predicted"/>
<dbReference type="EMBL" id="NMUH01002041">
    <property type="protein sequence ID" value="MQL97375.1"/>
    <property type="molecule type" value="Genomic_DNA"/>
</dbReference>
<evidence type="ECO:0000313" key="2">
    <source>
        <dbReference type="EMBL" id="MQL97375.1"/>
    </source>
</evidence>
<protein>
    <submittedName>
        <fullName evidence="2">Uncharacterized protein</fullName>
    </submittedName>
</protein>
<sequence>MAVSKKGTRALLALTGICRQSSFTLSTAQAPQCTDSALCVHLLTDENPSVDRRLSTAPRASVDSRHQPEFGKSNGNAVWG</sequence>
<evidence type="ECO:0000256" key="1">
    <source>
        <dbReference type="SAM" id="MobiDB-lite"/>
    </source>
</evidence>
<organism evidence="2 3">
    <name type="scientific">Colocasia esculenta</name>
    <name type="common">Wild taro</name>
    <name type="synonym">Arum esculentum</name>
    <dbReference type="NCBI Taxonomy" id="4460"/>
    <lineage>
        <taxon>Eukaryota</taxon>
        <taxon>Viridiplantae</taxon>
        <taxon>Streptophyta</taxon>
        <taxon>Embryophyta</taxon>
        <taxon>Tracheophyta</taxon>
        <taxon>Spermatophyta</taxon>
        <taxon>Magnoliopsida</taxon>
        <taxon>Liliopsida</taxon>
        <taxon>Araceae</taxon>
        <taxon>Aroideae</taxon>
        <taxon>Colocasieae</taxon>
        <taxon>Colocasia</taxon>
    </lineage>
</organism>
<dbReference type="AlphaFoldDB" id="A0A843VN04"/>
<dbReference type="Proteomes" id="UP000652761">
    <property type="component" value="Unassembled WGS sequence"/>
</dbReference>
<comment type="caution">
    <text evidence="2">The sequence shown here is derived from an EMBL/GenBank/DDBJ whole genome shotgun (WGS) entry which is preliminary data.</text>
</comment>
<name>A0A843VN04_COLES</name>
<gene>
    <name evidence="2" type="ORF">Taro_030067</name>
</gene>
<feature type="region of interest" description="Disordered" evidence="1">
    <location>
        <begin position="50"/>
        <end position="80"/>
    </location>
</feature>
<reference evidence="2" key="1">
    <citation type="submission" date="2017-07" db="EMBL/GenBank/DDBJ databases">
        <title>Taro Niue Genome Assembly and Annotation.</title>
        <authorList>
            <person name="Atibalentja N."/>
            <person name="Keating K."/>
            <person name="Fields C.J."/>
        </authorList>
    </citation>
    <scope>NUCLEOTIDE SEQUENCE</scope>
    <source>
        <strain evidence="2">Niue_2</strain>
        <tissue evidence="2">Leaf</tissue>
    </source>
</reference>
<evidence type="ECO:0000313" key="3">
    <source>
        <dbReference type="Proteomes" id="UP000652761"/>
    </source>
</evidence>
<accession>A0A843VN04</accession>
<keyword evidence="3" id="KW-1185">Reference proteome</keyword>